<comment type="subcellular location">
    <subcellularLocation>
        <location evidence="1">Membrane</location>
        <topology evidence="1">Multi-pass membrane protein</topology>
    </subcellularLocation>
</comment>
<name>A0A8G1QXG0_9EURO</name>
<dbReference type="InterPro" id="IPR052337">
    <property type="entry name" value="SAT4-like"/>
</dbReference>
<proteinExistence type="inferred from homology"/>
<dbReference type="PANTHER" id="PTHR33048">
    <property type="entry name" value="PTH11-LIKE INTEGRAL MEMBRANE PROTEIN (AFU_ORTHOLOGUE AFUA_5G11245)"/>
    <property type="match status" value="1"/>
</dbReference>
<dbReference type="GO" id="GO:0016020">
    <property type="term" value="C:membrane"/>
    <property type="evidence" value="ECO:0007669"/>
    <property type="project" value="UniProtKB-SubCell"/>
</dbReference>
<dbReference type="AlphaFoldDB" id="A0A8G1QXG0"/>
<evidence type="ECO:0000313" key="8">
    <source>
        <dbReference type="EMBL" id="RAH53155.1"/>
    </source>
</evidence>
<organism evidence="8 9">
    <name type="scientific">Aspergillus piperis CBS 112811</name>
    <dbReference type="NCBI Taxonomy" id="1448313"/>
    <lineage>
        <taxon>Eukaryota</taxon>
        <taxon>Fungi</taxon>
        <taxon>Dikarya</taxon>
        <taxon>Ascomycota</taxon>
        <taxon>Pezizomycotina</taxon>
        <taxon>Eurotiomycetes</taxon>
        <taxon>Eurotiomycetidae</taxon>
        <taxon>Eurotiales</taxon>
        <taxon>Aspergillaceae</taxon>
        <taxon>Aspergillus</taxon>
        <taxon>Aspergillus subgen. Circumdati</taxon>
    </lineage>
</organism>
<accession>A0A8G1QXG0</accession>
<dbReference type="Proteomes" id="UP000249526">
    <property type="component" value="Unassembled WGS sequence"/>
</dbReference>
<comment type="similarity">
    <text evidence="5">Belongs to the SAT4 family.</text>
</comment>
<keyword evidence="3 6" id="KW-1133">Transmembrane helix</keyword>
<dbReference type="Pfam" id="PF20684">
    <property type="entry name" value="Fung_rhodopsin"/>
    <property type="match status" value="1"/>
</dbReference>
<evidence type="ECO:0000256" key="5">
    <source>
        <dbReference type="ARBA" id="ARBA00038359"/>
    </source>
</evidence>
<keyword evidence="2 6" id="KW-0812">Transmembrane</keyword>
<reference evidence="8 9" key="1">
    <citation type="submission" date="2018-02" db="EMBL/GenBank/DDBJ databases">
        <title>The genomes of Aspergillus section Nigri reveals drivers in fungal speciation.</title>
        <authorList>
            <consortium name="DOE Joint Genome Institute"/>
            <person name="Vesth T.C."/>
            <person name="Nybo J."/>
            <person name="Theobald S."/>
            <person name="Brandl J."/>
            <person name="Frisvad J.C."/>
            <person name="Nielsen K.F."/>
            <person name="Lyhne E.K."/>
            <person name="Kogle M.E."/>
            <person name="Kuo A."/>
            <person name="Riley R."/>
            <person name="Clum A."/>
            <person name="Nolan M."/>
            <person name="Lipzen A."/>
            <person name="Salamov A."/>
            <person name="Henrissat B."/>
            <person name="Wiebenga A."/>
            <person name="De vries R.P."/>
            <person name="Grigoriev I.V."/>
            <person name="Mortensen U.H."/>
            <person name="Andersen M.R."/>
            <person name="Baker S.E."/>
        </authorList>
    </citation>
    <scope>NUCLEOTIDE SEQUENCE [LARGE SCALE GENOMIC DNA]</scope>
    <source>
        <strain evidence="8 9">CBS 112811</strain>
    </source>
</reference>
<keyword evidence="9" id="KW-1185">Reference proteome</keyword>
<dbReference type="PANTHER" id="PTHR33048:SF155">
    <property type="entry name" value="INTEGRAL MEMBRANE PROTEIN"/>
    <property type="match status" value="1"/>
</dbReference>
<evidence type="ECO:0000256" key="6">
    <source>
        <dbReference type="SAM" id="Phobius"/>
    </source>
</evidence>
<feature type="transmembrane region" description="Helical" evidence="6">
    <location>
        <begin position="184"/>
        <end position="202"/>
    </location>
</feature>
<feature type="transmembrane region" description="Helical" evidence="6">
    <location>
        <begin position="125"/>
        <end position="146"/>
    </location>
</feature>
<keyword evidence="4 6" id="KW-0472">Membrane</keyword>
<dbReference type="InterPro" id="IPR049326">
    <property type="entry name" value="Rhodopsin_dom_fungi"/>
</dbReference>
<dbReference type="RefSeq" id="XP_025511077.1">
    <property type="nucleotide sequence ID" value="XM_025662528.1"/>
</dbReference>
<evidence type="ECO:0000259" key="7">
    <source>
        <dbReference type="Pfam" id="PF20684"/>
    </source>
</evidence>
<feature type="transmembrane region" description="Helical" evidence="6">
    <location>
        <begin position="254"/>
        <end position="279"/>
    </location>
</feature>
<evidence type="ECO:0000256" key="1">
    <source>
        <dbReference type="ARBA" id="ARBA00004141"/>
    </source>
</evidence>
<feature type="transmembrane region" description="Helical" evidence="6">
    <location>
        <begin position="12"/>
        <end position="35"/>
    </location>
</feature>
<protein>
    <submittedName>
        <fullName evidence="8">Integral membrane protein</fullName>
    </submittedName>
</protein>
<feature type="transmembrane region" description="Helical" evidence="6">
    <location>
        <begin position="91"/>
        <end position="113"/>
    </location>
</feature>
<sequence length="357" mass="39906">MSFQSISYNAGPGILALNWTAAAIAILVMILRVIAKLRIRHYAVNDTAMLCALVLALAASIMITLAIAHGYGRHFWFLSQADQVLALKYYTGFQCLSIIATGAGRAAFTLYLLNILRQERYLGWILWFIFALQIIINIVSVATILAQCQDVNSLWDVRVTTTCWDPNVERIYGYNEDTDRYDKAINTASDLFLAVFPTYTFWSLSLKLRVKISLVVLMGFGLVAMVASIMRIVHLGSIAERGDPTAVTVQLTRWALAECYLVIITASMPCIRSLIIASVRNISSGNRSRVVGSQYKISPPIPNRAEYSTWADAPPPHSREYILSSYPMERERIGGRVITKQVDITVIRNRSRSTRNG</sequence>
<evidence type="ECO:0000256" key="4">
    <source>
        <dbReference type="ARBA" id="ARBA00023136"/>
    </source>
</evidence>
<evidence type="ECO:0000313" key="9">
    <source>
        <dbReference type="Proteomes" id="UP000249526"/>
    </source>
</evidence>
<gene>
    <name evidence="8" type="ORF">BO85DRAFT_472021</name>
</gene>
<dbReference type="GeneID" id="37165930"/>
<feature type="transmembrane region" description="Helical" evidence="6">
    <location>
        <begin position="47"/>
        <end position="71"/>
    </location>
</feature>
<evidence type="ECO:0000256" key="2">
    <source>
        <dbReference type="ARBA" id="ARBA00022692"/>
    </source>
</evidence>
<feature type="transmembrane region" description="Helical" evidence="6">
    <location>
        <begin position="214"/>
        <end position="234"/>
    </location>
</feature>
<feature type="domain" description="Rhodopsin" evidence="7">
    <location>
        <begin position="31"/>
        <end position="275"/>
    </location>
</feature>
<dbReference type="EMBL" id="KZ825078">
    <property type="protein sequence ID" value="RAH53155.1"/>
    <property type="molecule type" value="Genomic_DNA"/>
</dbReference>
<evidence type="ECO:0000256" key="3">
    <source>
        <dbReference type="ARBA" id="ARBA00022989"/>
    </source>
</evidence>